<keyword evidence="3 6" id="KW-0812">Transmembrane</keyword>
<dbReference type="InterPro" id="IPR001851">
    <property type="entry name" value="ABC_transp_permease"/>
</dbReference>
<feature type="transmembrane region" description="Helical" evidence="6">
    <location>
        <begin position="153"/>
        <end position="171"/>
    </location>
</feature>
<dbReference type="PANTHER" id="PTHR30482">
    <property type="entry name" value="HIGH-AFFINITY BRANCHED-CHAIN AMINO ACID TRANSPORT SYSTEM PERMEASE"/>
    <property type="match status" value="1"/>
</dbReference>
<evidence type="ECO:0000256" key="5">
    <source>
        <dbReference type="ARBA" id="ARBA00023136"/>
    </source>
</evidence>
<evidence type="ECO:0000313" key="7">
    <source>
        <dbReference type="EMBL" id="USG61427.1"/>
    </source>
</evidence>
<sequence>MTGLAIAALWLPDLFPNPASILTLNQMGIAIILAISYNLLLGKAGLLSLGQAVYFGFGGFFTVHVIHMVSNGESWISAPVIPVFGGIAGLAMALVFGSFTTKRGGLIFAMLSFAMAELILASSTVFGRFYGGSVDRTDIPTFAGVNFQTDADVFYVVWFWVLVVIVMAAWFNGSPLGRLATAVGQNSDRVEYLGYSRYKLRYLTFCLSGFLAGIGGGLFALAYEFVTVEIISLQQSWLILQMVFIGGVGYFWGPPLGAVLLTLLFSGLSGLTDIWNLYTGIVFIAIVLFAPRGLTGLVADIMLKIRQDEGRGALRSYFLCFTGLVVAMVGFVGLCEMVYFLKNPLVSPDNLSLFGFSVDPQGVVAWAGFALLLSAGLWLARRSGSNLAE</sequence>
<dbReference type="PANTHER" id="PTHR30482:SF17">
    <property type="entry name" value="ABC TRANSPORTER ATP-BINDING PROTEIN"/>
    <property type="match status" value="1"/>
</dbReference>
<feature type="transmembrane region" description="Helical" evidence="6">
    <location>
        <begin position="52"/>
        <end position="70"/>
    </location>
</feature>
<feature type="transmembrane region" description="Helical" evidence="6">
    <location>
        <begin position="20"/>
        <end position="40"/>
    </location>
</feature>
<dbReference type="Proteomes" id="UP001056291">
    <property type="component" value="Chromosome"/>
</dbReference>
<evidence type="ECO:0000256" key="2">
    <source>
        <dbReference type="ARBA" id="ARBA00022475"/>
    </source>
</evidence>
<evidence type="ECO:0000256" key="1">
    <source>
        <dbReference type="ARBA" id="ARBA00004651"/>
    </source>
</evidence>
<feature type="transmembrane region" description="Helical" evidence="6">
    <location>
        <begin position="281"/>
        <end position="305"/>
    </location>
</feature>
<dbReference type="Pfam" id="PF02653">
    <property type="entry name" value="BPD_transp_2"/>
    <property type="match status" value="1"/>
</dbReference>
<keyword evidence="5 6" id="KW-0472">Membrane</keyword>
<gene>
    <name evidence="7" type="ORF">NBZ79_00360</name>
</gene>
<evidence type="ECO:0000256" key="3">
    <source>
        <dbReference type="ARBA" id="ARBA00022692"/>
    </source>
</evidence>
<dbReference type="RefSeq" id="WP_251934453.1">
    <property type="nucleotide sequence ID" value="NZ_CP098747.1"/>
</dbReference>
<feature type="transmembrane region" description="Helical" evidence="6">
    <location>
        <begin position="235"/>
        <end position="253"/>
    </location>
</feature>
<comment type="subcellular location">
    <subcellularLocation>
        <location evidence="1">Cell membrane</location>
        <topology evidence="1">Multi-pass membrane protein</topology>
    </subcellularLocation>
</comment>
<evidence type="ECO:0000256" key="6">
    <source>
        <dbReference type="SAM" id="Phobius"/>
    </source>
</evidence>
<dbReference type="EMBL" id="CP098747">
    <property type="protein sequence ID" value="USG61427.1"/>
    <property type="molecule type" value="Genomic_DNA"/>
</dbReference>
<dbReference type="InterPro" id="IPR043428">
    <property type="entry name" value="LivM-like"/>
</dbReference>
<accession>A0ABY4W689</accession>
<keyword evidence="2" id="KW-1003">Cell membrane</keyword>
<reference evidence="7" key="1">
    <citation type="submission" date="2022-06" db="EMBL/GenBank/DDBJ databases">
        <title>Sneathiella actinostolidae sp. nov., isolated from a sea anemonein the Western Pacific Ocean.</title>
        <authorList>
            <person name="Wei M.J."/>
        </authorList>
    </citation>
    <scope>NUCLEOTIDE SEQUENCE</scope>
    <source>
        <strain evidence="7">PHK-P5</strain>
    </source>
</reference>
<dbReference type="CDD" id="cd06581">
    <property type="entry name" value="TM_PBP1_LivM_like"/>
    <property type="match status" value="1"/>
</dbReference>
<feature type="transmembrane region" description="Helical" evidence="6">
    <location>
        <begin position="202"/>
        <end position="223"/>
    </location>
</feature>
<evidence type="ECO:0000313" key="8">
    <source>
        <dbReference type="Proteomes" id="UP001056291"/>
    </source>
</evidence>
<proteinExistence type="predicted"/>
<keyword evidence="8" id="KW-1185">Reference proteome</keyword>
<organism evidence="7 8">
    <name type="scientific">Sneathiella marina</name>
    <dbReference type="NCBI Taxonomy" id="2950108"/>
    <lineage>
        <taxon>Bacteria</taxon>
        <taxon>Pseudomonadati</taxon>
        <taxon>Pseudomonadota</taxon>
        <taxon>Alphaproteobacteria</taxon>
        <taxon>Sneathiellales</taxon>
        <taxon>Sneathiellaceae</taxon>
        <taxon>Sneathiella</taxon>
    </lineage>
</organism>
<name>A0ABY4W689_9PROT</name>
<feature type="transmembrane region" description="Helical" evidence="6">
    <location>
        <begin position="76"/>
        <end position="99"/>
    </location>
</feature>
<keyword evidence="4 6" id="KW-1133">Transmembrane helix</keyword>
<feature type="transmembrane region" description="Helical" evidence="6">
    <location>
        <begin position="106"/>
        <end position="130"/>
    </location>
</feature>
<feature type="transmembrane region" description="Helical" evidence="6">
    <location>
        <begin position="317"/>
        <end position="341"/>
    </location>
</feature>
<evidence type="ECO:0000256" key="4">
    <source>
        <dbReference type="ARBA" id="ARBA00022989"/>
    </source>
</evidence>
<feature type="transmembrane region" description="Helical" evidence="6">
    <location>
        <begin position="361"/>
        <end position="380"/>
    </location>
</feature>
<protein>
    <submittedName>
        <fullName evidence="7">Branched-chain amino acid ABC transporter permease</fullName>
    </submittedName>
</protein>